<sequence length="127" mass="13673">MGGNECVKSLVTASSDPTNDTATNPVNLTQGANLLAVLHDVEACTDSIYPPAYDTLGVVTPPDGGDYYDDYDYDGDDDGQLFNLFILPDFQSRLIQATADIAGNKVSEFIIRNMGNMGGSYRAPRNQ</sequence>
<name>K0RE20_THAOC</name>
<dbReference type="AlphaFoldDB" id="K0RE20"/>
<keyword evidence="2" id="KW-1185">Reference proteome</keyword>
<comment type="caution">
    <text evidence="1">The sequence shown here is derived from an EMBL/GenBank/DDBJ whole genome shotgun (WGS) entry which is preliminary data.</text>
</comment>
<protein>
    <submittedName>
        <fullName evidence="1">Uncharacterized protein</fullName>
    </submittedName>
</protein>
<evidence type="ECO:0000313" key="2">
    <source>
        <dbReference type="Proteomes" id="UP000266841"/>
    </source>
</evidence>
<dbReference type="EMBL" id="AGNL01049298">
    <property type="protein sequence ID" value="EJK44732.1"/>
    <property type="molecule type" value="Genomic_DNA"/>
</dbReference>
<accession>K0RE20</accession>
<organism evidence="1 2">
    <name type="scientific">Thalassiosira oceanica</name>
    <name type="common">Marine diatom</name>
    <dbReference type="NCBI Taxonomy" id="159749"/>
    <lineage>
        <taxon>Eukaryota</taxon>
        <taxon>Sar</taxon>
        <taxon>Stramenopiles</taxon>
        <taxon>Ochrophyta</taxon>
        <taxon>Bacillariophyta</taxon>
        <taxon>Coscinodiscophyceae</taxon>
        <taxon>Thalassiosirophycidae</taxon>
        <taxon>Thalassiosirales</taxon>
        <taxon>Thalassiosiraceae</taxon>
        <taxon>Thalassiosira</taxon>
    </lineage>
</organism>
<dbReference type="Proteomes" id="UP000266841">
    <property type="component" value="Unassembled WGS sequence"/>
</dbReference>
<proteinExistence type="predicted"/>
<gene>
    <name evidence="1" type="ORF">THAOC_36706</name>
</gene>
<evidence type="ECO:0000313" key="1">
    <source>
        <dbReference type="EMBL" id="EJK44732.1"/>
    </source>
</evidence>
<reference evidence="1 2" key="1">
    <citation type="journal article" date="2012" name="Genome Biol.">
        <title>Genome and low-iron response of an oceanic diatom adapted to chronic iron limitation.</title>
        <authorList>
            <person name="Lommer M."/>
            <person name="Specht M."/>
            <person name="Roy A.S."/>
            <person name="Kraemer L."/>
            <person name="Andreson R."/>
            <person name="Gutowska M.A."/>
            <person name="Wolf J."/>
            <person name="Bergner S.V."/>
            <person name="Schilhabel M.B."/>
            <person name="Klostermeier U.C."/>
            <person name="Beiko R.G."/>
            <person name="Rosenstiel P."/>
            <person name="Hippler M."/>
            <person name="Laroche J."/>
        </authorList>
    </citation>
    <scope>NUCLEOTIDE SEQUENCE [LARGE SCALE GENOMIC DNA]</scope>
    <source>
        <strain evidence="1 2">CCMP1005</strain>
    </source>
</reference>
<feature type="non-terminal residue" evidence="1">
    <location>
        <position position="127"/>
    </location>
</feature>